<protein>
    <submittedName>
        <fullName evidence="1">Uncharacterized protein</fullName>
    </submittedName>
</protein>
<accession>A0A6J5QFS4</accession>
<sequence>MSDRFASDRFVPTSIEFAELPSGYEILGADVEEVSDPSQVKLRDPDGNIITWADLMPGGDA</sequence>
<name>A0A6J5QFS4_9CAUD</name>
<dbReference type="EMBL" id="LR796994">
    <property type="protein sequence ID" value="CAB4179965.1"/>
    <property type="molecule type" value="Genomic_DNA"/>
</dbReference>
<organism evidence="1">
    <name type="scientific">uncultured Caudovirales phage</name>
    <dbReference type="NCBI Taxonomy" id="2100421"/>
    <lineage>
        <taxon>Viruses</taxon>
        <taxon>Duplodnaviria</taxon>
        <taxon>Heunggongvirae</taxon>
        <taxon>Uroviricota</taxon>
        <taxon>Caudoviricetes</taxon>
        <taxon>Peduoviridae</taxon>
        <taxon>Maltschvirus</taxon>
        <taxon>Maltschvirus maltsch</taxon>
    </lineage>
</organism>
<evidence type="ECO:0000313" key="1">
    <source>
        <dbReference type="EMBL" id="CAB4179965.1"/>
    </source>
</evidence>
<proteinExistence type="predicted"/>
<gene>
    <name evidence="1" type="ORF">UFOVP1040_4</name>
</gene>
<reference evidence="1" key="1">
    <citation type="submission" date="2020-05" db="EMBL/GenBank/DDBJ databases">
        <authorList>
            <person name="Chiriac C."/>
            <person name="Salcher M."/>
            <person name="Ghai R."/>
            <person name="Kavagutti S V."/>
        </authorList>
    </citation>
    <scope>NUCLEOTIDE SEQUENCE</scope>
</reference>